<dbReference type="AlphaFoldDB" id="A0A484L3H7"/>
<feature type="region of interest" description="Disordered" evidence="1">
    <location>
        <begin position="219"/>
        <end position="258"/>
    </location>
</feature>
<dbReference type="EMBL" id="OOIL02000956">
    <property type="protein sequence ID" value="VFQ70875.1"/>
    <property type="molecule type" value="Genomic_DNA"/>
</dbReference>
<sequence>MAVVPRSASIAPTTITAETPVIQIHAKTHFPIKLTTTNFPVWQRQIRSTLIGYNLLGYIDGSLPAPPLHTDTARTVVNPCHFIWFRQDQVIISALLGSCIDTIQQLISMADTAAIAWSNLTSSFASASHGLVVSLKSKLSKNPRGTRSVQEYLTEMQSIANDLALAQHPVPEMDLIVHVLNQMGEEYDTIVSAARVHESKLPFTELGDILKEHETKLKAAEESKQTKVATAHATQRSNPGSHARQQSYGGRHTSSRDA</sequence>
<evidence type="ECO:0000313" key="2">
    <source>
        <dbReference type="EMBL" id="VFQ70875.1"/>
    </source>
</evidence>
<proteinExistence type="predicted"/>
<evidence type="ECO:0000256" key="1">
    <source>
        <dbReference type="SAM" id="MobiDB-lite"/>
    </source>
</evidence>
<dbReference type="Pfam" id="PF14223">
    <property type="entry name" value="Retrotran_gag_2"/>
    <property type="match status" value="1"/>
</dbReference>
<dbReference type="PANTHER" id="PTHR47481">
    <property type="match status" value="1"/>
</dbReference>
<name>A0A484L3H7_9ASTE</name>
<dbReference type="Proteomes" id="UP000595140">
    <property type="component" value="Unassembled WGS sequence"/>
</dbReference>
<reference evidence="2 3" key="1">
    <citation type="submission" date="2018-04" db="EMBL/GenBank/DDBJ databases">
        <authorList>
            <person name="Vogel A."/>
        </authorList>
    </citation>
    <scope>NUCLEOTIDE SEQUENCE [LARGE SCALE GENOMIC DNA]</scope>
</reference>
<feature type="compositionally biased region" description="Polar residues" evidence="1">
    <location>
        <begin position="226"/>
        <end position="248"/>
    </location>
</feature>
<organism evidence="2 3">
    <name type="scientific">Cuscuta campestris</name>
    <dbReference type="NCBI Taxonomy" id="132261"/>
    <lineage>
        <taxon>Eukaryota</taxon>
        <taxon>Viridiplantae</taxon>
        <taxon>Streptophyta</taxon>
        <taxon>Embryophyta</taxon>
        <taxon>Tracheophyta</taxon>
        <taxon>Spermatophyta</taxon>
        <taxon>Magnoliopsida</taxon>
        <taxon>eudicotyledons</taxon>
        <taxon>Gunneridae</taxon>
        <taxon>Pentapetalae</taxon>
        <taxon>asterids</taxon>
        <taxon>lamiids</taxon>
        <taxon>Solanales</taxon>
        <taxon>Convolvulaceae</taxon>
        <taxon>Cuscuteae</taxon>
        <taxon>Cuscuta</taxon>
        <taxon>Cuscuta subgen. Grammica</taxon>
        <taxon>Cuscuta sect. Cleistogrammica</taxon>
    </lineage>
</organism>
<keyword evidence="3" id="KW-1185">Reference proteome</keyword>
<accession>A0A484L3H7</accession>
<dbReference type="OrthoDB" id="1749636at2759"/>
<protein>
    <submittedName>
        <fullName evidence="2">Uncharacterized protein</fullName>
    </submittedName>
</protein>
<evidence type="ECO:0000313" key="3">
    <source>
        <dbReference type="Proteomes" id="UP000595140"/>
    </source>
</evidence>
<dbReference type="PANTHER" id="PTHR47481:SF43">
    <property type="entry name" value="RETROTRANSPOSON COPIA-LIKE N-TERMINAL DOMAIN-CONTAINING PROTEIN"/>
    <property type="match status" value="1"/>
</dbReference>
<gene>
    <name evidence="2" type="ORF">CCAM_LOCUS12651</name>
</gene>